<dbReference type="Pfam" id="PF00112">
    <property type="entry name" value="Peptidase_C1"/>
    <property type="match status" value="1"/>
</dbReference>
<gene>
    <name evidence="2" type="ORF">ERUC_LOCUS14903</name>
</gene>
<dbReference type="InterPro" id="IPR000668">
    <property type="entry name" value="Peptidase_C1A_C"/>
</dbReference>
<name>A0ABC8JS87_ERUVS</name>
<comment type="caution">
    <text evidence="2">The sequence shown here is derived from an EMBL/GenBank/DDBJ whole genome shotgun (WGS) entry which is preliminary data.</text>
</comment>
<dbReference type="EMBL" id="CAKOAT010140709">
    <property type="protein sequence ID" value="CAH8338532.1"/>
    <property type="molecule type" value="Genomic_DNA"/>
</dbReference>
<evidence type="ECO:0000259" key="1">
    <source>
        <dbReference type="Pfam" id="PF00112"/>
    </source>
</evidence>
<evidence type="ECO:0000313" key="3">
    <source>
        <dbReference type="Proteomes" id="UP001642260"/>
    </source>
</evidence>
<dbReference type="SUPFAM" id="SSF54001">
    <property type="entry name" value="Cysteine proteinases"/>
    <property type="match status" value="1"/>
</dbReference>
<dbReference type="Proteomes" id="UP001642260">
    <property type="component" value="Unassembled WGS sequence"/>
</dbReference>
<organism evidence="2 3">
    <name type="scientific">Eruca vesicaria subsp. sativa</name>
    <name type="common">Garden rocket</name>
    <name type="synonym">Eruca sativa</name>
    <dbReference type="NCBI Taxonomy" id="29727"/>
    <lineage>
        <taxon>Eukaryota</taxon>
        <taxon>Viridiplantae</taxon>
        <taxon>Streptophyta</taxon>
        <taxon>Embryophyta</taxon>
        <taxon>Tracheophyta</taxon>
        <taxon>Spermatophyta</taxon>
        <taxon>Magnoliopsida</taxon>
        <taxon>eudicotyledons</taxon>
        <taxon>Gunneridae</taxon>
        <taxon>Pentapetalae</taxon>
        <taxon>rosids</taxon>
        <taxon>malvids</taxon>
        <taxon>Brassicales</taxon>
        <taxon>Brassicaceae</taxon>
        <taxon>Brassiceae</taxon>
        <taxon>Eruca</taxon>
    </lineage>
</organism>
<keyword evidence="3" id="KW-1185">Reference proteome</keyword>
<evidence type="ECO:0000313" key="2">
    <source>
        <dbReference type="EMBL" id="CAH8338532.1"/>
    </source>
</evidence>
<dbReference type="InterPro" id="IPR038765">
    <property type="entry name" value="Papain-like_cys_pep_sf"/>
</dbReference>
<sequence length="102" mass="11858">MADEILVLSFFTSIVFFRCHLKGINRFKKAIERFPVHCLLLTGYDVIDGIECWELQDSQGVEWGTNGFIMMEQHRCLIKSVVELKVIFDGGVDLWFQLLMVE</sequence>
<dbReference type="AlphaFoldDB" id="A0ABC8JS87"/>
<reference evidence="2 3" key="1">
    <citation type="submission" date="2022-03" db="EMBL/GenBank/DDBJ databases">
        <authorList>
            <person name="Macdonald S."/>
            <person name="Ahmed S."/>
            <person name="Newling K."/>
        </authorList>
    </citation>
    <scope>NUCLEOTIDE SEQUENCE [LARGE SCALE GENOMIC DNA]</scope>
</reference>
<proteinExistence type="predicted"/>
<protein>
    <recommendedName>
        <fullName evidence="1">Peptidase C1A papain C-terminal domain-containing protein</fullName>
    </recommendedName>
</protein>
<accession>A0ABC8JS87</accession>
<feature type="domain" description="Peptidase C1A papain C-terminal" evidence="1">
    <location>
        <begin position="18"/>
        <end position="81"/>
    </location>
</feature>
<dbReference type="Gene3D" id="3.90.70.10">
    <property type="entry name" value="Cysteine proteinases"/>
    <property type="match status" value="1"/>
</dbReference>